<protein>
    <recommendedName>
        <fullName evidence="9">Protein DETOXIFICATION</fullName>
    </recommendedName>
    <alternativeName>
        <fullName evidence="9">Multidrug and toxic compound extrusion protein</fullName>
    </alternativeName>
</protein>
<feature type="transmembrane region" description="Helical" evidence="9">
    <location>
        <begin position="185"/>
        <end position="208"/>
    </location>
</feature>
<dbReference type="Pfam" id="PF01554">
    <property type="entry name" value="MatE"/>
    <property type="match status" value="2"/>
</dbReference>
<comment type="subcellular location">
    <subcellularLocation>
        <location evidence="1">Membrane</location>
        <topology evidence="1">Multi-pass membrane protein</topology>
    </subcellularLocation>
</comment>
<evidence type="ECO:0000256" key="4">
    <source>
        <dbReference type="ARBA" id="ARBA00022614"/>
    </source>
</evidence>
<organism evidence="10 11">
    <name type="scientific">Hibiscus sabdariffa</name>
    <name type="common">roselle</name>
    <dbReference type="NCBI Taxonomy" id="183260"/>
    <lineage>
        <taxon>Eukaryota</taxon>
        <taxon>Viridiplantae</taxon>
        <taxon>Streptophyta</taxon>
        <taxon>Embryophyta</taxon>
        <taxon>Tracheophyta</taxon>
        <taxon>Spermatophyta</taxon>
        <taxon>Magnoliopsida</taxon>
        <taxon>eudicotyledons</taxon>
        <taxon>Gunneridae</taxon>
        <taxon>Pentapetalae</taxon>
        <taxon>rosids</taxon>
        <taxon>malvids</taxon>
        <taxon>Malvales</taxon>
        <taxon>Malvaceae</taxon>
        <taxon>Malvoideae</taxon>
        <taxon>Hibiscus</taxon>
    </lineage>
</organism>
<dbReference type="PRINTS" id="PR00019">
    <property type="entry name" value="LEURICHRPT"/>
</dbReference>
<dbReference type="SMART" id="SM00364">
    <property type="entry name" value="LRR_BAC"/>
    <property type="match status" value="10"/>
</dbReference>
<evidence type="ECO:0000256" key="2">
    <source>
        <dbReference type="ARBA" id="ARBA00010199"/>
    </source>
</evidence>
<dbReference type="Pfam" id="PF13855">
    <property type="entry name" value="LRR_8"/>
    <property type="match status" value="4"/>
</dbReference>
<evidence type="ECO:0000256" key="9">
    <source>
        <dbReference type="RuleBase" id="RU004914"/>
    </source>
</evidence>
<dbReference type="InterPro" id="IPR032675">
    <property type="entry name" value="LRR_dom_sf"/>
</dbReference>
<dbReference type="Proteomes" id="UP001396334">
    <property type="component" value="Unassembled WGS sequence"/>
</dbReference>
<dbReference type="PANTHER" id="PTHR11206">
    <property type="entry name" value="MULTIDRUG RESISTANCE PROTEIN"/>
    <property type="match status" value="1"/>
</dbReference>
<evidence type="ECO:0000256" key="8">
    <source>
        <dbReference type="ARBA" id="ARBA00023136"/>
    </source>
</evidence>
<evidence type="ECO:0000256" key="7">
    <source>
        <dbReference type="ARBA" id="ARBA00022989"/>
    </source>
</evidence>
<dbReference type="InterPro" id="IPR003591">
    <property type="entry name" value="Leu-rich_rpt_typical-subtyp"/>
</dbReference>
<sequence length="977" mass="107483">MAGPLNLESANGYSAEGGNGRCRKKVVDFAEAKVQILFAVPMVLCNVFYFSITLISVMFVGHLGDVRACCFNSCKFMGHCKFCESPLLFSQIGLSGALETLCGQNFGAKMYNMMGIYLQASCIISFLFSIIISIMWVFTEPILVLLNQDPEISRMAALYMKYLIPNLFAYSFLQNILRFVRTQSMVIPLVVFSVIPLGIHFGIAYSLVNKTSLGFKGATMATSISIWISFLSLAMYVVFAKRFKNTWKGWSFESFHYIIRNFKLALPSATMFCLESWAFEILVFLAGLMPNPEITTSLMTICVNTIDIAYMISYGLSAAASTRVSIELGAGNPNRAKHAATVTLKLSILVSLVVVLTLALGHDDKSKDSEQNRTEQIQRPNHCSIHVLATPSKMDRLLKAARSSGSLNLSNRSLRDVPEEIYRSLDSLGEDEKWWEAVELQKLILAHNNIESLKEDLRNLTLLTVLNVSHNKLTDLPAAVGQLSMLKSLDVSFNSIVAIPEEIGSATSLVKFDCANNRIKELPSSLGKCSDLSDLKASNNLITSLPEDLTNCSKLTKLDVEGNKLAALSENLFASCTMFTELNASKNLLSSIPENIGCLSRLIRFDLHQNRISSIPPSIAGCSSLAEFYMGNNALSMVPDELGSLSRLGTLDLHSNQLKEYPVGACKLSLSVLDLSNNSLIGLPAELGKMTTLRKLLLSGNPLRTLRSSLVTGPTPALLRYLRSRLSEAEDSEAKSPAKEEVITMATRLSLTSKELSLEGMGLSAVPSEAWESGEILKLNLAKNSIQELPVELSSCLSLQTLILSRNNIKDWPVAILKSLPNLSCLKLDNNPLRQIPSDGFQAIPMLQILDISGNAGSLPENPAFSNLQHLKELYLRRMQLREVPSEIMSLPQLQILGLSQNSLQSIPEGLKNLTSLTELDLSDNNISSLPPELGLLEPSLQVLRLDGNPLRSIRRPILERGTKAVLKYLKDKIPEQ</sequence>
<feature type="transmembrane region" description="Helical" evidence="9">
    <location>
        <begin position="220"/>
        <end position="239"/>
    </location>
</feature>
<feature type="transmembrane region" description="Helical" evidence="9">
    <location>
        <begin position="264"/>
        <end position="288"/>
    </location>
</feature>
<dbReference type="NCBIfam" id="TIGR00797">
    <property type="entry name" value="matE"/>
    <property type="match status" value="1"/>
</dbReference>
<feature type="transmembrane region" description="Helical" evidence="9">
    <location>
        <begin position="116"/>
        <end position="136"/>
    </location>
</feature>
<dbReference type="InterPro" id="IPR002528">
    <property type="entry name" value="MATE_fam"/>
</dbReference>
<keyword evidence="8 9" id="KW-0472">Membrane</keyword>
<dbReference type="PROSITE" id="PS51450">
    <property type="entry name" value="LRR"/>
    <property type="match status" value="4"/>
</dbReference>
<feature type="transmembrane region" description="Helical" evidence="9">
    <location>
        <begin position="342"/>
        <end position="361"/>
    </location>
</feature>
<reference evidence="10 11" key="1">
    <citation type="journal article" date="2024" name="G3 (Bethesda)">
        <title>Genome assembly of Hibiscus sabdariffa L. provides insights into metabolisms of medicinal natural products.</title>
        <authorList>
            <person name="Kim T."/>
        </authorList>
    </citation>
    <scope>NUCLEOTIDE SEQUENCE [LARGE SCALE GENOMIC DNA]</scope>
    <source>
        <strain evidence="10">TK-2024</strain>
        <tissue evidence="10">Old leaves</tissue>
    </source>
</reference>
<dbReference type="SMART" id="SM00369">
    <property type="entry name" value="LRR_TYP"/>
    <property type="match status" value="16"/>
</dbReference>
<feature type="transmembrane region" description="Helical" evidence="9">
    <location>
        <begin position="36"/>
        <end position="60"/>
    </location>
</feature>
<comment type="caution">
    <text evidence="10">The sequence shown here is derived from an EMBL/GenBank/DDBJ whole genome shotgun (WGS) entry which is preliminary data.</text>
</comment>
<evidence type="ECO:0000256" key="6">
    <source>
        <dbReference type="ARBA" id="ARBA00022737"/>
    </source>
</evidence>
<keyword evidence="5 9" id="KW-0812">Transmembrane</keyword>
<evidence type="ECO:0000256" key="3">
    <source>
        <dbReference type="ARBA" id="ARBA00022448"/>
    </source>
</evidence>
<evidence type="ECO:0000313" key="11">
    <source>
        <dbReference type="Proteomes" id="UP001396334"/>
    </source>
</evidence>
<dbReference type="InterPro" id="IPR045069">
    <property type="entry name" value="MATE_euk"/>
</dbReference>
<dbReference type="InterPro" id="IPR001611">
    <property type="entry name" value="Leu-rich_rpt"/>
</dbReference>
<name>A0ABR1ZNI1_9ROSI</name>
<keyword evidence="3" id="KW-0813">Transport</keyword>
<dbReference type="SUPFAM" id="SSF52058">
    <property type="entry name" value="L domain-like"/>
    <property type="match status" value="2"/>
</dbReference>
<dbReference type="InterPro" id="IPR026906">
    <property type="entry name" value="LRR_5"/>
</dbReference>
<keyword evidence="6" id="KW-0677">Repeat</keyword>
<gene>
    <name evidence="10" type="ORF">V6N11_024314</name>
</gene>
<dbReference type="CDD" id="cd13132">
    <property type="entry name" value="MATE_eukaryotic"/>
    <property type="match status" value="1"/>
</dbReference>
<proteinExistence type="inferred from homology"/>
<dbReference type="Gene3D" id="3.80.10.10">
    <property type="entry name" value="Ribonuclease Inhibitor"/>
    <property type="match status" value="5"/>
</dbReference>
<dbReference type="EMBL" id="JBBPBN010000809">
    <property type="protein sequence ID" value="KAK8482177.1"/>
    <property type="molecule type" value="Genomic_DNA"/>
</dbReference>
<comment type="similarity">
    <text evidence="2 9">Belongs to the multi antimicrobial extrusion (MATE) (TC 2.A.66.1) family.</text>
</comment>
<keyword evidence="7 9" id="KW-1133">Transmembrane helix</keyword>
<keyword evidence="4" id="KW-0433">Leucine-rich repeat</keyword>
<keyword evidence="11" id="KW-1185">Reference proteome</keyword>
<evidence type="ECO:0000313" key="10">
    <source>
        <dbReference type="EMBL" id="KAK8482177.1"/>
    </source>
</evidence>
<comment type="caution">
    <text evidence="9">Lacks conserved residue(s) required for the propagation of feature annotation.</text>
</comment>
<feature type="transmembrane region" description="Helical" evidence="9">
    <location>
        <begin position="156"/>
        <end position="173"/>
    </location>
</feature>
<accession>A0ABR1ZNI1</accession>
<dbReference type="Pfam" id="PF13306">
    <property type="entry name" value="LRR_5"/>
    <property type="match status" value="1"/>
</dbReference>
<evidence type="ECO:0000256" key="1">
    <source>
        <dbReference type="ARBA" id="ARBA00004141"/>
    </source>
</evidence>
<evidence type="ECO:0000256" key="5">
    <source>
        <dbReference type="ARBA" id="ARBA00022692"/>
    </source>
</evidence>